<dbReference type="InterPro" id="IPR043502">
    <property type="entry name" value="DNA/RNA_pol_sf"/>
</dbReference>
<sequence length="1159" mass="139004">MIKLENLKILICNIYAPNESKSKFVKKLKEFWREKEFDGIILMGDFNGVLNNEIDKNPVKIRGSGKNKETIPREFKTLKEEYNLIDIWRSQHEKDRDFTFFSARHKSWSRIDMIWISRSLSTKVTKSKILPMLDSDHCPTEIILNQKRGRRRWRLDENLLKREEDIEKNRKLIEEFFTINNSQGTSPTTVWEASKATMRGYFLQQSIQKKRKSSEQINQAIEKIIETENKLKKNPKNNKLLHELIMRQRNREYLELEQRAKQLKYIKQNHFENANKPGRWLSRKLRKKREATFINRIKIGEKYLYTDKDILDQFHKFYSKLYESDNIKEEKITRYLGNLKLERLTPEERELLNKEISIKEIEEAIRRIDGSKAPGPDGLTATYYKTFKKELAPQLQKVMNIIRNQKKMPDTWKEASITVIHKENNDPEEVKNYRPISLLNIDYKIFSNIIADRLKKFLTNWIKDDQVGFLPNRHIKDNIRIVLDLIEYYEVNNQREMIFLAIDAEKAFDRVNWNFLKFLAQELDMGYYFQNILETIYQNQTAKIIINGQETAQIEIQKGTRQGCPLSPLIFIMTLEILLNKIREDKELQGTVIQGTHYKVRAYADDLICFIEDPVTKGEKWIETIKEYGDLAGFKMNISKTKALAKNIQKKKQDRITEQLGVQITPKIKYLGINITSKNIQLLKNNYEKTWNEVKKEFEIWKNLKLSLMGRMATIKMNVLPKMLFLFQCLPILRNQKNFTNWNKDISKFIWNGRKPRIKIKHLTDDRSRGGFSLPNLKLYYEASNILWIKDWIQLKNKKILNLEGFDLRTGWHSYLWYDKIKIEKNFCNHLIRSALLKTWDKYKRRMYTKTPRWISPLEAVQRRLLGWVNWPKYEDLIRKQGAEYILIPQQEIKTKYPNLSWLQYGQLKESFKKDKILGFMEKNNRWDRILETKGKIISKVYKVLLEWDTETETVKECMTKWAKDVGRVIYMNEWEAGWNRKLKLTYSYDLKENWMKMLYRWHITPKKLGLINKNRNTNCWKCGEKEGTYFHMWWKCRKAREFWSNIHQSITKILEKRLKKLPETYLLGITDLPPGSNEEKIMTYLTTAARIVYGRYWRQKEIPSVAEWLTKVAEIKNSDRLTFLIAKQQGNPRRETNWQQVDNYINRKEKRKNKKKKV</sequence>
<dbReference type="CDD" id="cd01650">
    <property type="entry name" value="RT_nLTR_like"/>
    <property type="match status" value="1"/>
</dbReference>
<dbReference type="SUPFAM" id="SSF56672">
    <property type="entry name" value="DNA/RNA polymerases"/>
    <property type="match status" value="1"/>
</dbReference>
<dbReference type="PROSITE" id="PS50878">
    <property type="entry name" value="RT_POL"/>
    <property type="match status" value="1"/>
</dbReference>
<dbReference type="GeneTree" id="ENSGT01150000286916"/>
<dbReference type="Gene3D" id="3.60.10.10">
    <property type="entry name" value="Endonuclease/exonuclease/phosphatase"/>
    <property type="match status" value="1"/>
</dbReference>
<dbReference type="InterPro" id="IPR036691">
    <property type="entry name" value="Endo/exonu/phosph_ase_sf"/>
</dbReference>
<dbReference type="InterPro" id="IPR000477">
    <property type="entry name" value="RT_dom"/>
</dbReference>
<proteinExistence type="predicted"/>
<dbReference type="Proteomes" id="UP000001646">
    <property type="component" value="Chromosome 2"/>
</dbReference>
<dbReference type="Pfam" id="PF00078">
    <property type="entry name" value="RVT_1"/>
    <property type="match status" value="1"/>
</dbReference>
<reference evidence="3" key="2">
    <citation type="submission" date="2025-08" db="UniProtKB">
        <authorList>
            <consortium name="Ensembl"/>
        </authorList>
    </citation>
    <scope>IDENTIFICATION</scope>
</reference>
<keyword evidence="4" id="KW-1185">Reference proteome</keyword>
<dbReference type="PANTHER" id="PTHR31635">
    <property type="entry name" value="REVERSE TRANSCRIPTASE DOMAIN-CONTAINING PROTEIN-RELATED"/>
    <property type="match status" value="1"/>
</dbReference>
<keyword evidence="1" id="KW-0175">Coiled coil</keyword>
<dbReference type="PANTHER" id="PTHR31635:SF196">
    <property type="entry name" value="REVERSE TRANSCRIPTASE DOMAIN-CONTAINING PROTEIN-RELATED"/>
    <property type="match status" value="1"/>
</dbReference>
<evidence type="ECO:0000256" key="1">
    <source>
        <dbReference type="SAM" id="Coils"/>
    </source>
</evidence>
<feature type="coiled-coil region" evidence="1">
    <location>
        <begin position="203"/>
        <end position="230"/>
    </location>
</feature>
<protein>
    <recommendedName>
        <fullName evidence="2">Reverse transcriptase domain-containing protein</fullName>
    </recommendedName>
</protein>
<evidence type="ECO:0000313" key="4">
    <source>
        <dbReference type="Proteomes" id="UP000001646"/>
    </source>
</evidence>
<dbReference type="SUPFAM" id="SSF56219">
    <property type="entry name" value="DNase I-like"/>
    <property type="match status" value="1"/>
</dbReference>
<name>A0A803SUU7_ANOCA</name>
<evidence type="ECO:0000259" key="2">
    <source>
        <dbReference type="PROSITE" id="PS50878"/>
    </source>
</evidence>
<evidence type="ECO:0000313" key="3">
    <source>
        <dbReference type="Ensembl" id="ENSACAP00000026737.1"/>
    </source>
</evidence>
<accession>A0A803SUU7</accession>
<reference evidence="3 4" key="1">
    <citation type="submission" date="2009-12" db="EMBL/GenBank/DDBJ databases">
        <title>The Genome Sequence of Anolis carolinensis (Green Anole Lizard).</title>
        <authorList>
            <consortium name="The Genome Sequencing Platform"/>
            <person name="Di Palma F."/>
            <person name="Alfoldi J."/>
            <person name="Heiman D."/>
            <person name="Young S."/>
            <person name="Grabherr M."/>
            <person name="Johnson J."/>
            <person name="Lander E.S."/>
            <person name="Lindblad-Toh K."/>
        </authorList>
    </citation>
    <scope>NUCLEOTIDE SEQUENCE [LARGE SCALE GENOMIC DNA]</scope>
    <source>
        <strain evidence="3 4">JBL SC #1</strain>
    </source>
</reference>
<dbReference type="AlphaFoldDB" id="A0A803SUU7"/>
<dbReference type="InParanoid" id="A0A803SUU7"/>
<organism evidence="3 4">
    <name type="scientific">Anolis carolinensis</name>
    <name type="common">Green anole</name>
    <name type="synonym">American chameleon</name>
    <dbReference type="NCBI Taxonomy" id="28377"/>
    <lineage>
        <taxon>Eukaryota</taxon>
        <taxon>Metazoa</taxon>
        <taxon>Chordata</taxon>
        <taxon>Craniata</taxon>
        <taxon>Vertebrata</taxon>
        <taxon>Euteleostomi</taxon>
        <taxon>Lepidosauria</taxon>
        <taxon>Squamata</taxon>
        <taxon>Bifurcata</taxon>
        <taxon>Unidentata</taxon>
        <taxon>Episquamata</taxon>
        <taxon>Toxicofera</taxon>
        <taxon>Iguania</taxon>
        <taxon>Dactyloidae</taxon>
        <taxon>Anolis</taxon>
    </lineage>
</organism>
<feature type="domain" description="Reverse transcriptase" evidence="2">
    <location>
        <begin position="401"/>
        <end position="675"/>
    </location>
</feature>
<reference evidence="3" key="3">
    <citation type="submission" date="2025-09" db="UniProtKB">
        <authorList>
            <consortium name="Ensembl"/>
        </authorList>
    </citation>
    <scope>IDENTIFICATION</scope>
</reference>
<dbReference type="Ensembl" id="ENSACAT00000051135.1">
    <property type="protein sequence ID" value="ENSACAP00000026737.1"/>
    <property type="gene ID" value="ENSACAG00000043154.1"/>
</dbReference>